<accession>A0AAN1XYL6</accession>
<feature type="region of interest" description="Disordered" evidence="1">
    <location>
        <begin position="135"/>
        <end position="154"/>
    </location>
</feature>
<dbReference type="Proteomes" id="UP001317532">
    <property type="component" value="Chromosome"/>
</dbReference>
<evidence type="ECO:0008006" key="4">
    <source>
        <dbReference type="Google" id="ProtNLM"/>
    </source>
</evidence>
<proteinExistence type="predicted"/>
<keyword evidence="3" id="KW-1185">Reference proteome</keyword>
<sequence>MAYLRIVSPPLEHATKQRLVEELTALTARHFPGREPQRTAIHFIPFDESDFASGGRFAGDDDTYAAHLDASTPRIGEETRAALLRELAIALSDVFADDEDQRWHVTVRLHTYDADHAAFVEAADAGDAGASDIDRSVLSEDDESDAPQEVDGEGRRGGGWLLWAGFAIGAVAAYRWLSDRLATDVEVDAAPPVRDLHGEAVDAGEPDPRTSTAPAAPSDAGP</sequence>
<dbReference type="InterPro" id="IPR014347">
    <property type="entry name" value="Tautomerase/MIF_sf"/>
</dbReference>
<gene>
    <name evidence="2" type="ORF">WPS_19890</name>
</gene>
<reference evidence="2 3" key="1">
    <citation type="journal article" date="2022" name="ISME Commun">
        <title>Vulcanimicrobium alpinus gen. nov. sp. nov., the first cultivated representative of the candidate phylum 'Eremiobacterota', is a metabolically versatile aerobic anoxygenic phototroph.</title>
        <authorList>
            <person name="Yabe S."/>
            <person name="Muto K."/>
            <person name="Abe K."/>
            <person name="Yokota A."/>
            <person name="Staudigel H."/>
            <person name="Tebo B.M."/>
        </authorList>
    </citation>
    <scope>NUCLEOTIDE SEQUENCE [LARGE SCALE GENOMIC DNA]</scope>
    <source>
        <strain evidence="2 3">WC8-2</strain>
    </source>
</reference>
<dbReference type="RefSeq" id="WP_317994363.1">
    <property type="nucleotide sequence ID" value="NZ_AP025523.1"/>
</dbReference>
<dbReference type="EMBL" id="AP025523">
    <property type="protein sequence ID" value="BDE06713.1"/>
    <property type="molecule type" value="Genomic_DNA"/>
</dbReference>
<dbReference type="KEGG" id="vab:WPS_19890"/>
<evidence type="ECO:0000313" key="2">
    <source>
        <dbReference type="EMBL" id="BDE06713.1"/>
    </source>
</evidence>
<protein>
    <recommendedName>
        <fullName evidence="4">Tautomerase enzyme</fullName>
    </recommendedName>
</protein>
<evidence type="ECO:0000313" key="3">
    <source>
        <dbReference type="Proteomes" id="UP001317532"/>
    </source>
</evidence>
<evidence type="ECO:0000256" key="1">
    <source>
        <dbReference type="SAM" id="MobiDB-lite"/>
    </source>
</evidence>
<dbReference type="AlphaFoldDB" id="A0AAN1XYL6"/>
<feature type="compositionally biased region" description="Acidic residues" evidence="1">
    <location>
        <begin position="139"/>
        <end position="151"/>
    </location>
</feature>
<organism evidence="2 3">
    <name type="scientific">Vulcanimicrobium alpinum</name>
    <dbReference type="NCBI Taxonomy" id="3016050"/>
    <lineage>
        <taxon>Bacteria</taxon>
        <taxon>Bacillati</taxon>
        <taxon>Vulcanimicrobiota</taxon>
        <taxon>Vulcanimicrobiia</taxon>
        <taxon>Vulcanimicrobiales</taxon>
        <taxon>Vulcanimicrobiaceae</taxon>
        <taxon>Vulcanimicrobium</taxon>
    </lineage>
</organism>
<name>A0AAN1XYL6_UNVUL</name>
<feature type="region of interest" description="Disordered" evidence="1">
    <location>
        <begin position="192"/>
        <end position="222"/>
    </location>
</feature>
<dbReference type="Gene3D" id="3.30.429.10">
    <property type="entry name" value="Macrophage Migration Inhibitory Factor"/>
    <property type="match status" value="1"/>
</dbReference>